<dbReference type="OrthoDB" id="193632at2"/>
<dbReference type="RefSeq" id="WP_161693508.1">
    <property type="nucleotide sequence ID" value="NZ_JAAAMU010000001.1"/>
</dbReference>
<feature type="domain" description="SGNH hydrolase-type esterase" evidence="1">
    <location>
        <begin position="147"/>
        <end position="327"/>
    </location>
</feature>
<evidence type="ECO:0000259" key="1">
    <source>
        <dbReference type="Pfam" id="PF13472"/>
    </source>
</evidence>
<dbReference type="Pfam" id="PF13472">
    <property type="entry name" value="Lipase_GDSL_2"/>
    <property type="match status" value="1"/>
</dbReference>
<dbReference type="InterPro" id="IPR051532">
    <property type="entry name" value="Ester_Hydrolysis_Enzymes"/>
</dbReference>
<dbReference type="InterPro" id="IPR013830">
    <property type="entry name" value="SGNH_hydro"/>
</dbReference>
<comment type="caution">
    <text evidence="2">The sequence shown here is derived from an EMBL/GenBank/DDBJ whole genome shotgun (WGS) entry which is preliminary data.</text>
</comment>
<name>A0A7X5BWJ2_9BACL</name>
<dbReference type="Proteomes" id="UP000558113">
    <property type="component" value="Unassembled WGS sequence"/>
</dbReference>
<reference evidence="2 3" key="1">
    <citation type="submission" date="2020-01" db="EMBL/GenBank/DDBJ databases">
        <title>Paenibacillus soybeanensis sp. nov. isolated from the nodules of soybean (Glycine max(L.) Merr).</title>
        <authorList>
            <person name="Wang H."/>
        </authorList>
    </citation>
    <scope>NUCLEOTIDE SEQUENCE [LARGE SCALE GENOMIC DNA]</scope>
    <source>
        <strain evidence="2 3">DSM 23054</strain>
    </source>
</reference>
<dbReference type="GO" id="GO:0004622">
    <property type="term" value="F:phosphatidylcholine lysophospholipase activity"/>
    <property type="evidence" value="ECO:0007669"/>
    <property type="project" value="TreeGrafter"/>
</dbReference>
<dbReference type="Gene3D" id="3.40.50.1110">
    <property type="entry name" value="SGNH hydrolase"/>
    <property type="match status" value="1"/>
</dbReference>
<dbReference type="CDD" id="cd00229">
    <property type="entry name" value="SGNH_hydrolase"/>
    <property type="match status" value="1"/>
</dbReference>
<dbReference type="PANTHER" id="PTHR30383:SF5">
    <property type="entry name" value="SGNH HYDROLASE-TYPE ESTERASE DOMAIN-CONTAINING PROTEIN"/>
    <property type="match status" value="1"/>
</dbReference>
<dbReference type="InterPro" id="IPR036514">
    <property type="entry name" value="SGNH_hydro_sf"/>
</dbReference>
<evidence type="ECO:0000313" key="2">
    <source>
        <dbReference type="EMBL" id="NBC67577.1"/>
    </source>
</evidence>
<dbReference type="EMBL" id="JAAAMU010000001">
    <property type="protein sequence ID" value="NBC67577.1"/>
    <property type="molecule type" value="Genomic_DNA"/>
</dbReference>
<organism evidence="2 3">
    <name type="scientific">Paenibacillus sacheonensis</name>
    <dbReference type="NCBI Taxonomy" id="742054"/>
    <lineage>
        <taxon>Bacteria</taxon>
        <taxon>Bacillati</taxon>
        <taxon>Bacillota</taxon>
        <taxon>Bacilli</taxon>
        <taxon>Bacillales</taxon>
        <taxon>Paenibacillaceae</taxon>
        <taxon>Paenibacillus</taxon>
    </lineage>
</organism>
<dbReference type="SUPFAM" id="SSF52266">
    <property type="entry name" value="SGNH hydrolase"/>
    <property type="match status" value="1"/>
</dbReference>
<keyword evidence="3" id="KW-1185">Reference proteome</keyword>
<evidence type="ECO:0000313" key="3">
    <source>
        <dbReference type="Proteomes" id="UP000558113"/>
    </source>
</evidence>
<accession>A0A7X5BWJ2</accession>
<sequence>MKKVQEAESFVFASSERQRMRHVPLRSGGVRMTAHAGGGKFEEGIDFEVDYDAGYIARTSASRIPDWSEHALSGVTAFDHTQYPSYTNRDYTVYATYQYEEAEEALKAVDVSDSESHAANGFGDLAADPLAGLREKLVRGGEIVYAVLGDSISAGGDAGEPALAFFGRLAAWIEETHPGCRVTIENRAIGGETSEGGAARVATDIVPLRPDLVTVGYGMNDQNKYEHGNGVPLEDYKRNIRQMVDAISEAGDAAVILVTPCEPNPLWKHTSGQIGEYAEALRAIGRDRGIPVGDAHAAWMRALAAGKTPESLLLNNINHPNNYGHDLYFEAMKSAFNQSKRV</sequence>
<gene>
    <name evidence="2" type="ORF">GT003_01030</name>
</gene>
<proteinExistence type="predicted"/>
<protein>
    <recommendedName>
        <fullName evidence="1">SGNH hydrolase-type esterase domain-containing protein</fullName>
    </recommendedName>
</protein>
<dbReference type="PANTHER" id="PTHR30383">
    <property type="entry name" value="THIOESTERASE 1/PROTEASE 1/LYSOPHOSPHOLIPASE L1"/>
    <property type="match status" value="1"/>
</dbReference>
<dbReference type="AlphaFoldDB" id="A0A7X5BWJ2"/>